<dbReference type="PANTHER" id="PTHR10920">
    <property type="entry name" value="RIBOSOMAL RNA METHYLTRANSFERASE"/>
    <property type="match status" value="1"/>
</dbReference>
<organism evidence="14">
    <name type="scientific">Feitosa virus</name>
    <dbReference type="NCBI Taxonomy" id="2976199"/>
    <lineage>
        <taxon>Viruses</taxon>
        <taxon>Riboviria</taxon>
    </lineage>
</organism>
<dbReference type="SUPFAM" id="SSF53335">
    <property type="entry name" value="S-adenosyl-L-methionine-dependent methyltransferases"/>
    <property type="match status" value="1"/>
</dbReference>
<name>A0A9E8DFG5_9VIRU</name>
<dbReference type="GO" id="GO:0008174">
    <property type="term" value="F:mRNA methyltransferase activity"/>
    <property type="evidence" value="ECO:0007669"/>
    <property type="project" value="UniProtKB-UniRule"/>
</dbReference>
<evidence type="ECO:0000256" key="5">
    <source>
        <dbReference type="ARBA" id="ARBA00022679"/>
    </source>
</evidence>
<evidence type="ECO:0000313" key="13">
    <source>
        <dbReference type="EMBL" id="UZH43539.1"/>
    </source>
</evidence>
<dbReference type="GO" id="GO:0033645">
    <property type="term" value="C:host cell endomembrane system"/>
    <property type="evidence" value="ECO:0007669"/>
    <property type="project" value="UniProtKB-SubCell"/>
</dbReference>
<dbReference type="InterPro" id="IPR002877">
    <property type="entry name" value="RNA_MeTrfase_FtsJ_dom"/>
</dbReference>
<evidence type="ECO:0000313" key="14">
    <source>
        <dbReference type="EMBL" id="UZH43569.1"/>
    </source>
</evidence>
<dbReference type="InterPro" id="IPR001788">
    <property type="entry name" value="RNA-dep_RNA_pol_alsuvir"/>
</dbReference>
<protein>
    <recommendedName>
        <fullName evidence="15">Non-structural protein 4</fullName>
    </recommendedName>
</protein>
<dbReference type="GO" id="GO:0001510">
    <property type="term" value="P:RNA methylation"/>
    <property type="evidence" value="ECO:0007669"/>
    <property type="project" value="TreeGrafter"/>
</dbReference>
<keyword evidence="4" id="KW-0489">Methyltransferase</keyword>
<evidence type="ECO:0000256" key="3">
    <source>
        <dbReference type="ARBA" id="ARBA00022562"/>
    </source>
</evidence>
<dbReference type="InterPro" id="IPR027351">
    <property type="entry name" value="(+)RNA_virus_helicase_core_dom"/>
</dbReference>
<dbReference type="EMBL" id="MZ615321">
    <property type="protein sequence ID" value="UZH43539.1"/>
    <property type="molecule type" value="Genomic_RNA"/>
</dbReference>
<keyword evidence="8" id="KW-0547">Nucleotide-binding</keyword>
<dbReference type="PROSITE" id="PS51657">
    <property type="entry name" value="PSRV_HELICASE"/>
    <property type="match status" value="1"/>
</dbReference>
<proteinExistence type="predicted"/>
<keyword evidence="3" id="KW-1048">Host nucleus</keyword>
<dbReference type="InterPro" id="IPR002588">
    <property type="entry name" value="Alphavirus-like_MT_dom"/>
</dbReference>
<feature type="domain" description="Alphavirus-like MT" evidence="12">
    <location>
        <begin position="99"/>
        <end position="352"/>
    </location>
</feature>
<dbReference type="SUPFAM" id="SSF56672">
    <property type="entry name" value="DNA/RNA polymerases"/>
    <property type="match status" value="1"/>
</dbReference>
<dbReference type="Pfam" id="PF01728">
    <property type="entry name" value="FtsJ"/>
    <property type="match status" value="1"/>
</dbReference>
<evidence type="ECO:0000256" key="1">
    <source>
        <dbReference type="ARBA" id="ARBA00004147"/>
    </source>
</evidence>
<evidence type="ECO:0000256" key="6">
    <source>
        <dbReference type="ARBA" id="ARBA00022691"/>
    </source>
</evidence>
<dbReference type="GO" id="GO:0016556">
    <property type="term" value="P:mRNA modification"/>
    <property type="evidence" value="ECO:0007669"/>
    <property type="project" value="InterPro"/>
</dbReference>
<feature type="domain" description="(+)RNA virus helicase C-terminal" evidence="11">
    <location>
        <begin position="1310"/>
        <end position="1643"/>
    </location>
</feature>
<dbReference type="EMBL" id="MZ615331">
    <property type="protein sequence ID" value="UZH43569.1"/>
    <property type="molecule type" value="Genomic_RNA"/>
</dbReference>
<dbReference type="InterPro" id="IPR050082">
    <property type="entry name" value="RNA_methyltr_RlmE"/>
</dbReference>
<dbReference type="Pfam" id="PF01443">
    <property type="entry name" value="Viral_helicase1"/>
    <property type="match status" value="1"/>
</dbReference>
<dbReference type="GO" id="GO:0003723">
    <property type="term" value="F:RNA binding"/>
    <property type="evidence" value="ECO:0007669"/>
    <property type="project" value="UniProtKB-KW"/>
</dbReference>
<evidence type="ECO:0000256" key="9">
    <source>
        <dbReference type="ARBA" id="ARBA00022884"/>
    </source>
</evidence>
<keyword evidence="7" id="KW-0548">Nucleotidyltransferase</keyword>
<keyword evidence="8" id="KW-0067">ATP-binding</keyword>
<evidence type="ECO:0000259" key="12">
    <source>
        <dbReference type="PROSITE" id="PS51743"/>
    </source>
</evidence>
<dbReference type="Pfam" id="PF00978">
    <property type="entry name" value="RdRP_2"/>
    <property type="match status" value="1"/>
</dbReference>
<reference evidence="14" key="1">
    <citation type="submission" date="2021-07" db="EMBL/GenBank/DDBJ databases">
        <authorList>
            <person name="Ribeiro A.C."/>
            <person name="Martins L."/>
            <person name="Silva S."/>
            <person name="Almeida D."/>
            <person name="Miranda K."/>
            <person name="Nunes-Neto J."/>
            <person name="Monteiro H.A."/>
            <person name="Nascimento B.L."/>
            <person name="Junior J.W.R."/>
            <person name="Cruz A.C."/>
            <person name="Vasconcelos P.F."/>
            <person name="Carvalho V."/>
            <person name="Guerreiro S."/>
        </authorList>
    </citation>
    <scope>NUCLEOTIDE SEQUENCE</scope>
    <source>
        <strain evidence="13">BeAr805503/FEITV</strain>
        <strain evidence="14">BeAr805529/FEITV</strain>
    </source>
</reference>
<sequence>MADFESDEATTRSILFVSELGRSLDIDIDTVKKDLGLKLLSRSAAITSEFENHVVNDVKEKILKYKHMSKEIRLDQRLSDSDKTKLLTLFSPPYKLNFSRNASDIGAHMYYRSLNEIATFRCYDILCGKEKCPINRDVLVKEVGASVMKIVKYDRKNVHACTPNLTMDDSLRITNTARSLESIIHDIDQPKARRELAKTMLYNPKHRCFNKSEHCRITSKYLIFAHSTYDCSLTALADMMDSAEAVRAMGFFHYSPAILSNLTSGSDNGLNWKLDSCTFKLPINKYGKMLGTVLGHCDRLTSASPSTSKFLVKKNSESVWGLNKPKFNITFWFDNDYQNAYVHDLDTYLGLLRKSICTSSKGAHYMIRRTEHIGGLLFYEIVRSVVDIPRCNITRMIPLEDPENIIVHYYQLQNDPKKYHYHELIPDRLVVPKKFFERVYYYLYSLSDGKFTVQNAVTMASTMATRTVVNGSYVTQPYNLSIDLIDKVSHAIYFIVYCRRYDLMLTLKKLKAYEDLRRNPTIWNRLNVVLHRARNYVFGHSVEELKIEETFEDVVENGSAKLLNESALEHSTNILQWVTRLFRINQRYNVNFFPITRVVSIDEDISTMSSLEMSLPILAPETELQDLDEFIRERLHIDHVDTEICTVNDHKCNVKTYALNNHYNNRCLLYCFCNRHNISIGDLQLKLLNSKYFSALFMTTQISVRKSILGPVSDLILFELIACEFNVNICLHTENKHVLYDVNSSLTYHFSIRDNHCTELRECVDIQPYEFAPTKTPVSLMATDSLSVARAGTKEDKFKMYSVVVENFFPYVSRSAYTLHELDANYGIVSSGNVCELSAAPGAWLQYLHLNHSQLKLFYTHYVGGADFRYEHADLIHLCECSSGDLTDHAFFETFTHEVKLHDRMDTLLSDVIMESDGNLDLDKFLVYQNMVFENLAEWLNDSGSFVMKTLAEIPLTSDAQYVLKHFDTVKFVKPNFSSPISTEYYIVAIGFHPDRADTDLPDVDYTSIPNSVMNKVISKCNMFVKNKYPFQKPYSIPIVNPKPILKSEPLECETPSAPEIPEPEPIPLPLATDSFEDKLVKLLNTLEIHDVPKSKLVMCVDDSLYPDGSFDSEINFFATDLITDNDETNYVIYNVPKLLVDFSTVNFRDMLTNLIAIATKLNTFRWRMKFDLTALDDKEIVDTLTLHITEQFSRHEVYIRTRYTNCSASISDMERSILEYISYTKTKKSENKSTFRYWYDKLAVNDFVLSHTIKYNVSVDTQNISVLYGKLFKFKHDKAQDSYTHVYCGHSDNFIPFDQMLDNRYYFVGDYTHKMFDDILVERVSAIDLHKLSNTQFVLVQGVAGHGKTYEIVSKHRPSLKNARGDLLVTPTTAGKQVLIDRTAKRHKLSASQLDSGCYRTITSFLMHTEDPKDFVDVYVDEAIMVHLALVIAVAYYSGASTVFMYGDATQIPAHSHIGSFEFKFHAPQNLFSAKAIRNKSFRIPADVAATLDSVYRDVHEQFDSNLGIVTTSTVLRSLNVVRINDISEMKNYYSKDVKYLTFTHTTANDLRKLDPCFESSTIAAYQGSENPEIAIVRTSISEADQIYNNVNICVTALTRHTKKLTYYTTCPKGDFMSKAIDNANRMTDLAIKGFSTTATVGSIHGRDYVIKSVEPSVDRFFKSRSNFTHSYTFADHRTHDTAKSFVHSLSSITNDIFVHKSIFTKFTMPEIIRWIKKIAPHVKQVYVRVHNEPFVDNAQVTELVEEYKCKNVIPTVVVDSLVPVTEVESLPEIHYGTCISVNPNIEMLQVFMSHLFPDQVYVPTNFDAYFVHSNDIEYTLKDMSFSMVWDRAPTSQFDCLTPILSTPAPAKRDVTFREIILGLMKRNLNPPQMIENACPENVAHHLLQNFTKMLVPGHRELLNEMESIIPTTHSIVSWLEKQDRSVLKSIANDIPICLASLTNCALSLKRNPKVRIAPNTVEIYDSVQTITCHPKFVNAYFCSIVEIAQDRLLKLMLPWFHVFTKKTNSQFGEDVYRSMLNHGKAFMFSGDDSLLMNGNNFKEMDMSKFDKSQLIFALEFLKLLFIKLGVPPYIAQLYYEMMFFRICRDPMNKVSVILTPQMESGSAATYFGNTCFCAAVVLSCLDLDDYTYTPKFEKFSLMFNLEVKEFSYANPYFCSKFVIVDEYHIKFLPDPIKILIKLGRSDLKNFVHVKEFHTSLKDLVSQYKCVMDMSVVSAAIRERYGFPYDCTYLIQNLIDVINNDNLFSKLFYCKPGDVLDMQAMRFSDY</sequence>
<dbReference type="Gene3D" id="3.40.50.150">
    <property type="entry name" value="Vaccinia Virus protein VP39"/>
    <property type="match status" value="1"/>
</dbReference>
<evidence type="ECO:0000256" key="7">
    <source>
        <dbReference type="ARBA" id="ARBA00022695"/>
    </source>
</evidence>
<dbReference type="GO" id="GO:0042025">
    <property type="term" value="C:host cell nucleus"/>
    <property type="evidence" value="ECO:0007669"/>
    <property type="project" value="UniProtKB-SubCell"/>
</dbReference>
<keyword evidence="5" id="KW-0808">Transferase</keyword>
<dbReference type="InterPro" id="IPR043502">
    <property type="entry name" value="DNA/RNA_pol_sf"/>
</dbReference>
<dbReference type="SUPFAM" id="SSF52540">
    <property type="entry name" value="P-loop containing nucleoside triphosphate hydrolases"/>
    <property type="match status" value="1"/>
</dbReference>
<reference evidence="14" key="2">
    <citation type="journal article" date="2022" name="Virol. J.">
        <title>Negeviruses isolated from mosquitoes in the Brazilian Amazon.</title>
        <authorList>
            <person name="da Silva Ribeiro A.C."/>
            <person name="Martins L.C."/>
            <person name="da Silva S.P."/>
            <person name="de Almeida Medeiros D.B."/>
            <person name="Miranda K.K.P."/>
            <person name="Nunes Neto J.P."/>
            <person name="de Oliveira Monteiro H.A."/>
            <person name="do Nascimento B.L.S."/>
            <person name="Junior J.W.R."/>
            <person name="Cruz A.C.R."/>
            <person name="da Costa Vasconcelos P.F."/>
            <person name="Carvalho V.L."/>
            <person name="Rodrigues S.G."/>
        </authorList>
    </citation>
    <scope>NUCLEOTIDE SEQUENCE</scope>
    <source>
        <strain evidence="13">BeAr805503/FEITV</strain>
        <strain evidence="14">BeAr805529/FEITV</strain>
    </source>
</reference>
<evidence type="ECO:0000256" key="10">
    <source>
        <dbReference type="ARBA" id="ARBA00047984"/>
    </source>
</evidence>
<dbReference type="PANTHER" id="PTHR10920:SF13">
    <property type="entry name" value="PRE-RRNA 2'-O-RIBOSE RNA METHYLTRANSFERASE FTSJ3"/>
    <property type="match status" value="1"/>
</dbReference>
<dbReference type="GO" id="GO:0003968">
    <property type="term" value="F:RNA-directed RNA polymerase activity"/>
    <property type="evidence" value="ECO:0007669"/>
    <property type="project" value="InterPro"/>
</dbReference>
<dbReference type="GO" id="GO:0003724">
    <property type="term" value="F:RNA helicase activity"/>
    <property type="evidence" value="ECO:0007669"/>
    <property type="project" value="UniProtKB-EC"/>
</dbReference>
<keyword evidence="2" id="KW-0698">rRNA processing</keyword>
<dbReference type="GO" id="GO:0005524">
    <property type="term" value="F:ATP binding"/>
    <property type="evidence" value="ECO:0007669"/>
    <property type="project" value="UniProtKB-KW"/>
</dbReference>
<dbReference type="PROSITE" id="PS51743">
    <property type="entry name" value="ALPHAVIRUS_MT"/>
    <property type="match status" value="1"/>
</dbReference>
<dbReference type="InterPro" id="IPR029063">
    <property type="entry name" value="SAM-dependent_MTases_sf"/>
</dbReference>
<evidence type="ECO:0000256" key="8">
    <source>
        <dbReference type="ARBA" id="ARBA00022840"/>
    </source>
</evidence>
<evidence type="ECO:0000256" key="2">
    <source>
        <dbReference type="ARBA" id="ARBA00022552"/>
    </source>
</evidence>
<comment type="catalytic activity">
    <reaction evidence="10">
        <text>ATP + H2O = ADP + phosphate + H(+)</text>
        <dbReference type="Rhea" id="RHEA:13065"/>
        <dbReference type="ChEBI" id="CHEBI:15377"/>
        <dbReference type="ChEBI" id="CHEBI:15378"/>
        <dbReference type="ChEBI" id="CHEBI:30616"/>
        <dbReference type="ChEBI" id="CHEBI:43474"/>
        <dbReference type="ChEBI" id="CHEBI:456216"/>
        <dbReference type="EC" id="3.6.4.13"/>
    </reaction>
</comment>
<evidence type="ECO:0000256" key="4">
    <source>
        <dbReference type="ARBA" id="ARBA00022603"/>
    </source>
</evidence>
<dbReference type="GO" id="GO:0006351">
    <property type="term" value="P:DNA-templated transcription"/>
    <property type="evidence" value="ECO:0007669"/>
    <property type="project" value="InterPro"/>
</dbReference>
<dbReference type="Gene3D" id="3.40.50.300">
    <property type="entry name" value="P-loop containing nucleotide triphosphate hydrolases"/>
    <property type="match status" value="2"/>
</dbReference>
<dbReference type="InterPro" id="IPR027417">
    <property type="entry name" value="P-loop_NTPase"/>
</dbReference>
<dbReference type="GO" id="GO:0006364">
    <property type="term" value="P:rRNA processing"/>
    <property type="evidence" value="ECO:0007669"/>
    <property type="project" value="UniProtKB-KW"/>
</dbReference>
<comment type="subcellular location">
    <subcellularLocation>
        <location evidence="1">Host nucleus</location>
    </subcellularLocation>
</comment>
<accession>A0A9E8DFG5</accession>
<keyword evidence="9" id="KW-0694">RNA-binding</keyword>
<evidence type="ECO:0000259" key="11">
    <source>
        <dbReference type="PROSITE" id="PS51657"/>
    </source>
</evidence>
<keyword evidence="6" id="KW-0949">S-adenosyl-L-methionine</keyword>
<evidence type="ECO:0008006" key="15">
    <source>
        <dbReference type="Google" id="ProtNLM"/>
    </source>
</evidence>